<keyword evidence="12" id="KW-0675">Receptor</keyword>
<evidence type="ECO:0000313" key="13">
    <source>
        <dbReference type="Proteomes" id="UP000192746"/>
    </source>
</evidence>
<dbReference type="InterPro" id="IPR012910">
    <property type="entry name" value="Plug_dom"/>
</dbReference>
<dbReference type="AlphaFoldDB" id="A0A1Y1T851"/>
<dbReference type="Gene3D" id="2.60.40.1120">
    <property type="entry name" value="Carboxypeptidase-like, regulatory domain"/>
    <property type="match status" value="1"/>
</dbReference>
<dbReference type="NCBIfam" id="TIGR04056">
    <property type="entry name" value="OMP_RagA_SusC"/>
    <property type="match status" value="1"/>
</dbReference>
<keyword evidence="4 8" id="KW-0812">Transmembrane</keyword>
<dbReference type="Gene3D" id="2.170.130.10">
    <property type="entry name" value="TonB-dependent receptor, plug domain"/>
    <property type="match status" value="1"/>
</dbReference>
<keyword evidence="3 8" id="KW-1134">Transmembrane beta strand</keyword>
<evidence type="ECO:0000256" key="2">
    <source>
        <dbReference type="ARBA" id="ARBA00022448"/>
    </source>
</evidence>
<evidence type="ECO:0000256" key="6">
    <source>
        <dbReference type="ARBA" id="ARBA00023136"/>
    </source>
</evidence>
<evidence type="ECO:0000256" key="8">
    <source>
        <dbReference type="PROSITE-ProRule" id="PRU01360"/>
    </source>
</evidence>
<dbReference type="InterPro" id="IPR023997">
    <property type="entry name" value="TonB-dep_OMP_SusC/RagA_CS"/>
</dbReference>
<keyword evidence="5 9" id="KW-0798">TonB box</keyword>
<dbReference type="RefSeq" id="WP_084839774.1">
    <property type="nucleotide sequence ID" value="NZ_ARYN01000001.1"/>
</dbReference>
<evidence type="ECO:0000313" key="12">
    <source>
        <dbReference type="EMBL" id="ORL47230.1"/>
    </source>
</evidence>
<feature type="domain" description="TonB-dependent receptor plug" evidence="11">
    <location>
        <begin position="129"/>
        <end position="251"/>
    </location>
</feature>
<dbReference type="InterPro" id="IPR000531">
    <property type="entry name" value="Beta-barrel_TonB"/>
</dbReference>
<dbReference type="InterPro" id="IPR008969">
    <property type="entry name" value="CarboxyPept-like_regulatory"/>
</dbReference>
<keyword evidence="6 8" id="KW-0472">Membrane</keyword>
<accession>A0A1Y1T851</accession>
<evidence type="ECO:0000259" key="10">
    <source>
        <dbReference type="Pfam" id="PF00593"/>
    </source>
</evidence>
<dbReference type="InterPro" id="IPR039426">
    <property type="entry name" value="TonB-dep_rcpt-like"/>
</dbReference>
<evidence type="ECO:0000256" key="1">
    <source>
        <dbReference type="ARBA" id="ARBA00004571"/>
    </source>
</evidence>
<dbReference type="Pfam" id="PF07715">
    <property type="entry name" value="Plug"/>
    <property type="match status" value="1"/>
</dbReference>
<comment type="caution">
    <text evidence="12">The sequence shown here is derived from an EMBL/GenBank/DDBJ whole genome shotgun (WGS) entry which is preliminary data.</text>
</comment>
<proteinExistence type="inferred from homology"/>
<feature type="domain" description="TonB-dependent receptor-like beta-barrel" evidence="10">
    <location>
        <begin position="431"/>
        <end position="773"/>
    </location>
</feature>
<dbReference type="OrthoDB" id="9768177at2"/>
<dbReference type="STRING" id="1185767.IIF7_00665"/>
<evidence type="ECO:0000256" key="7">
    <source>
        <dbReference type="ARBA" id="ARBA00023237"/>
    </source>
</evidence>
<reference evidence="12 13" key="1">
    <citation type="submission" date="2013-04" db="EMBL/GenBank/DDBJ databases">
        <title>Zunongwangia sp. 22II14-10F7 Genome Sequencing.</title>
        <authorList>
            <person name="Lai Q."/>
            <person name="Shao Z."/>
        </authorList>
    </citation>
    <scope>NUCLEOTIDE SEQUENCE [LARGE SCALE GENOMIC DNA]</scope>
    <source>
        <strain evidence="12 13">22II14-10F7</strain>
    </source>
</reference>
<dbReference type="NCBIfam" id="TIGR04057">
    <property type="entry name" value="SusC_RagA_signa"/>
    <property type="match status" value="1"/>
</dbReference>
<organism evidence="12 13">
    <name type="scientific">Zunongwangia atlantica 22II14-10F7</name>
    <dbReference type="NCBI Taxonomy" id="1185767"/>
    <lineage>
        <taxon>Bacteria</taxon>
        <taxon>Pseudomonadati</taxon>
        <taxon>Bacteroidota</taxon>
        <taxon>Flavobacteriia</taxon>
        <taxon>Flavobacteriales</taxon>
        <taxon>Flavobacteriaceae</taxon>
        <taxon>Zunongwangia</taxon>
    </lineage>
</organism>
<evidence type="ECO:0000259" key="11">
    <source>
        <dbReference type="Pfam" id="PF07715"/>
    </source>
</evidence>
<protein>
    <submittedName>
        <fullName evidence="12">TonB-dependent outer membrane receptor</fullName>
    </submittedName>
</protein>
<dbReference type="InterPro" id="IPR023996">
    <property type="entry name" value="TonB-dep_OMP_SusC/RagA"/>
</dbReference>
<dbReference type="Pfam" id="PF13715">
    <property type="entry name" value="CarbopepD_reg_2"/>
    <property type="match status" value="1"/>
</dbReference>
<comment type="subcellular location">
    <subcellularLocation>
        <location evidence="1 8">Cell outer membrane</location>
        <topology evidence="1 8">Multi-pass membrane protein</topology>
    </subcellularLocation>
</comment>
<name>A0A1Y1T851_9FLAO</name>
<dbReference type="SUPFAM" id="SSF49464">
    <property type="entry name" value="Carboxypeptidase regulatory domain-like"/>
    <property type="match status" value="1"/>
</dbReference>
<dbReference type="SUPFAM" id="SSF56935">
    <property type="entry name" value="Porins"/>
    <property type="match status" value="1"/>
</dbReference>
<dbReference type="InterPro" id="IPR037066">
    <property type="entry name" value="Plug_dom_sf"/>
</dbReference>
<dbReference type="PROSITE" id="PS52016">
    <property type="entry name" value="TONB_DEPENDENT_REC_3"/>
    <property type="match status" value="1"/>
</dbReference>
<evidence type="ECO:0000256" key="4">
    <source>
        <dbReference type="ARBA" id="ARBA00022692"/>
    </source>
</evidence>
<comment type="similarity">
    <text evidence="8 9">Belongs to the TonB-dependent receptor family.</text>
</comment>
<keyword evidence="13" id="KW-1185">Reference proteome</keyword>
<gene>
    <name evidence="12" type="ORF">IIF7_00665</name>
</gene>
<dbReference type="InterPro" id="IPR036942">
    <property type="entry name" value="Beta-barrel_TonB_sf"/>
</dbReference>
<dbReference type="Pfam" id="PF00593">
    <property type="entry name" value="TonB_dep_Rec_b-barrel"/>
    <property type="match status" value="1"/>
</dbReference>
<dbReference type="EMBL" id="ARYN01000001">
    <property type="protein sequence ID" value="ORL47230.1"/>
    <property type="molecule type" value="Genomic_DNA"/>
</dbReference>
<dbReference type="Proteomes" id="UP000192746">
    <property type="component" value="Unassembled WGS sequence"/>
</dbReference>
<evidence type="ECO:0000256" key="5">
    <source>
        <dbReference type="ARBA" id="ARBA00023077"/>
    </source>
</evidence>
<keyword evidence="2 8" id="KW-0813">Transport</keyword>
<evidence type="ECO:0000256" key="3">
    <source>
        <dbReference type="ARBA" id="ARBA00022452"/>
    </source>
</evidence>
<evidence type="ECO:0000256" key="9">
    <source>
        <dbReference type="RuleBase" id="RU003357"/>
    </source>
</evidence>
<keyword evidence="7 8" id="KW-0998">Cell outer membrane</keyword>
<dbReference type="GO" id="GO:0009279">
    <property type="term" value="C:cell outer membrane"/>
    <property type="evidence" value="ECO:0007669"/>
    <property type="project" value="UniProtKB-SubCell"/>
</dbReference>
<sequence>MKNNYRCCNIAVLIPLLYIILQLETGKVYSQNNQNQQTISGIISDQDGLPLPGVNVLIKGSATGTTSNMDGHYSIRASIGDTLLYSYVGYQTIEKELTPGFTGDLIMQPSTDALSEVVINAGYYNTTERERTGNIARVTGEEIELQPVVSPIQALQGRMAGVEIIPGGSNPGTASTIRIRGTNSLREEGNYPLYIIDGVPVNSAPVETNSIIGNAGLDPLNNLNVSNIASIEILKDADATAIYGSRGANGVVLITTKTGKQRRSGLEARLYTGVTTVPNRLDLLNTQEYLEVRRLAFENDGVEPTAQNAYDLVTWDQDRYTDWQDFLFGGTAETTNANLSFSGGNDKTFFRLGGSYFSQGTVYPGDNTYNKITGNLNIDHLSEDEKLKINFSANYGVDINKLFWSNSLSSSTVLLPPNAPELFNNDGSINWEEWAVADLENPLAGYYNRGRTETRNLLSNLGLSYQILNSLKIRLNAGYTYYESQELMKRPGRSYNPSAGEPNNSFHLNSDRKSWILEPQLIFNEYFGDFNLDVIIGGTFQENTNSQIRYQGAGYVTESLIGNLDAAEQVINASSQTNQYRYAAAFARIGTNWKKKVFINFTGRRDGSSRFGPKNRFSNFGAIGAAWIFSEEQLIENALPLLSFGKLRGSYGTTGNDQIGDYGYLDAYEATPGPGGLYPVSLANPSFSWEVNKKLEVALELGFLEDKLNLAISWYRNRSSNQLVGYPLPAITGFNTVQANLPAKVENSGWELELSSMNLNLDNFRWQTSLNFSVPKNSLVSYPNIEQSSYANTYRIGHPVNISLLYRYEGIDPETGLYRIADINGDGSFDYEDRVVIQDLTREYYGGINNNLSFKNFSLQFLLQYVKHEGMASFFNAGRPTNQRRVVLDALNSNGDIQRISQLPAFNQAYSNAVNSNLPIQDASFLRLKTFSLGYNLPESLLKSFLLTEGKIFLTGQNLFTISPYEGLDPELSYSNTSFGNLRTVTAGLQFNF</sequence>
<dbReference type="Gene3D" id="2.40.170.20">
    <property type="entry name" value="TonB-dependent receptor, beta-barrel domain"/>
    <property type="match status" value="1"/>
</dbReference>